<dbReference type="PANTHER" id="PTHR12001">
    <property type="entry name" value="GERANYLGERANYL PYROPHOSPHATE SYNTHASE"/>
    <property type="match status" value="1"/>
</dbReference>
<protein>
    <submittedName>
        <fullName evidence="5">Geranylgeranyl pyrophosphate synthase protein</fullName>
    </submittedName>
</protein>
<gene>
    <name evidence="5" type="ORF">PG994_005310</name>
</gene>
<keyword evidence="1 4" id="KW-0808">Transferase</keyword>
<organism evidence="5 6">
    <name type="scientific">Apiospora phragmitis</name>
    <dbReference type="NCBI Taxonomy" id="2905665"/>
    <lineage>
        <taxon>Eukaryota</taxon>
        <taxon>Fungi</taxon>
        <taxon>Dikarya</taxon>
        <taxon>Ascomycota</taxon>
        <taxon>Pezizomycotina</taxon>
        <taxon>Sordariomycetes</taxon>
        <taxon>Xylariomycetidae</taxon>
        <taxon>Amphisphaeriales</taxon>
        <taxon>Apiosporaceae</taxon>
        <taxon>Apiospora</taxon>
    </lineage>
</organism>
<dbReference type="PANTHER" id="PTHR12001:SF72">
    <property type="entry name" value="THIJ_PFPI FAMILY PROTEIN (AFU_ORTHOLOGUE AFUA_3G01210)-RELATED"/>
    <property type="match status" value="1"/>
</dbReference>
<name>A0ABR1VBW9_9PEZI</name>
<keyword evidence="2" id="KW-0479">Metal-binding</keyword>
<dbReference type="InterPro" id="IPR008949">
    <property type="entry name" value="Isoprenoid_synthase_dom_sf"/>
</dbReference>
<evidence type="ECO:0000256" key="1">
    <source>
        <dbReference type="ARBA" id="ARBA00022679"/>
    </source>
</evidence>
<dbReference type="RefSeq" id="XP_066715988.1">
    <property type="nucleotide sequence ID" value="XM_066856719.1"/>
</dbReference>
<comment type="similarity">
    <text evidence="4">Belongs to the FPP/GGPP synthase family.</text>
</comment>
<sequence>MSSESDTTSTISLPEDTLQPIVHVNKHRNHGSTPPYMNPLPRKHPVHAPCQYISSLPSKGVRVTLIEALDQWFMVKSESLNVIKESPLRRGKPATHAVFGLAQSLNSSTYLFIQSLAEVHSHFDSSTHASFIEILQRMHVGQGYDLYWKFHLQCPSEQQYLEMVDGKTGAMFELIVTLMESKSATTRGDSFKRLTRLFGRFFQVRDDFMNLNSDLYAQGKGFCEDLDEEKLSFPLITCAKNDPEAFQQIIGIFRARNSPVTPTAKTALAREAKTYILSLLEASGAMKTTRNWLVNLESQLTVRLSCFIPFYSNLSWDGSSVRLIVGLPTCPPPLLRTHIIVIHLLEEY</sequence>
<dbReference type="SUPFAM" id="SSF48576">
    <property type="entry name" value="Terpenoid synthases"/>
    <property type="match status" value="1"/>
</dbReference>
<evidence type="ECO:0000256" key="4">
    <source>
        <dbReference type="RuleBase" id="RU004466"/>
    </source>
</evidence>
<dbReference type="InterPro" id="IPR033749">
    <property type="entry name" value="Polyprenyl_synt_CS"/>
</dbReference>
<dbReference type="GeneID" id="92089782"/>
<dbReference type="PROSITE" id="PS00444">
    <property type="entry name" value="POLYPRENYL_SYNTHASE_2"/>
    <property type="match status" value="1"/>
</dbReference>
<evidence type="ECO:0000313" key="5">
    <source>
        <dbReference type="EMBL" id="KAK8068694.1"/>
    </source>
</evidence>
<keyword evidence="6" id="KW-1185">Reference proteome</keyword>
<keyword evidence="3" id="KW-0460">Magnesium</keyword>
<evidence type="ECO:0000256" key="2">
    <source>
        <dbReference type="ARBA" id="ARBA00022723"/>
    </source>
</evidence>
<evidence type="ECO:0000256" key="3">
    <source>
        <dbReference type="ARBA" id="ARBA00022842"/>
    </source>
</evidence>
<comment type="caution">
    <text evidence="5">The sequence shown here is derived from an EMBL/GenBank/DDBJ whole genome shotgun (WGS) entry which is preliminary data.</text>
</comment>
<accession>A0ABR1VBW9</accession>
<dbReference type="Proteomes" id="UP001480595">
    <property type="component" value="Unassembled WGS sequence"/>
</dbReference>
<reference evidence="5 6" key="1">
    <citation type="submission" date="2023-01" db="EMBL/GenBank/DDBJ databases">
        <title>Analysis of 21 Apiospora genomes using comparative genomics revels a genus with tremendous synthesis potential of carbohydrate active enzymes and secondary metabolites.</title>
        <authorList>
            <person name="Sorensen T."/>
        </authorList>
    </citation>
    <scope>NUCLEOTIDE SEQUENCE [LARGE SCALE GENOMIC DNA]</scope>
    <source>
        <strain evidence="5 6">CBS 135458</strain>
    </source>
</reference>
<dbReference type="Pfam" id="PF00348">
    <property type="entry name" value="polyprenyl_synt"/>
    <property type="match status" value="1"/>
</dbReference>
<dbReference type="Gene3D" id="1.10.600.10">
    <property type="entry name" value="Farnesyl Diphosphate Synthase"/>
    <property type="match status" value="1"/>
</dbReference>
<proteinExistence type="inferred from homology"/>
<dbReference type="EMBL" id="JAQQWL010000006">
    <property type="protein sequence ID" value="KAK8068694.1"/>
    <property type="molecule type" value="Genomic_DNA"/>
</dbReference>
<dbReference type="InterPro" id="IPR000092">
    <property type="entry name" value="Polyprenyl_synt"/>
</dbReference>
<evidence type="ECO:0000313" key="6">
    <source>
        <dbReference type="Proteomes" id="UP001480595"/>
    </source>
</evidence>